<dbReference type="Gene3D" id="3.40.50.300">
    <property type="entry name" value="P-loop containing nucleotide triphosphate hydrolases"/>
    <property type="match status" value="1"/>
</dbReference>
<name>A0A455SP48_9CHLR</name>
<accession>A0A455SP48</accession>
<feature type="compositionally biased region" description="Polar residues" evidence="1">
    <location>
        <begin position="209"/>
        <end position="218"/>
    </location>
</feature>
<proteinExistence type="predicted"/>
<sequence length="218" mass="25201">MDRADSPQEKRVPLFITIPERSLVVLCGPAGAGKSTFAHSLIQRYKHRKFAPTMIVSSDYCRALVSDDETNQFVSKDAFDIFHYIIRKRMYQNRFTIADSTALSTEARYNLLDLAAKYHYHTCLLIFDVPLDVCLEHEEQRHRRVGSEVISYHQEQLRKAIEDSQREPWKQVHVLREEHLTLNNNLIRIRILPPPPSPAHPPAEPQQEKSTSGENTRG</sequence>
<reference evidence="2" key="1">
    <citation type="submission" date="2018-12" db="EMBL/GenBank/DDBJ databases">
        <title>Novel natural products biosynthetic potential of the class Ktedonobacteria.</title>
        <authorList>
            <person name="Zheng Y."/>
            <person name="Saitou A."/>
            <person name="Wang C.M."/>
            <person name="Toyoda A."/>
            <person name="Minakuchi Y."/>
            <person name="Sekiguchi Y."/>
            <person name="Ueda K."/>
            <person name="Takano H."/>
            <person name="Sakai Y."/>
            <person name="Yokota A."/>
            <person name="Yabe S."/>
        </authorList>
    </citation>
    <scope>NUCLEOTIDE SEQUENCE</scope>
    <source>
        <strain evidence="2">COM3</strain>
    </source>
</reference>
<protein>
    <submittedName>
        <fullName evidence="2">Uncharacterized protein</fullName>
    </submittedName>
</protein>
<evidence type="ECO:0000313" key="2">
    <source>
        <dbReference type="EMBL" id="BBH89476.1"/>
    </source>
</evidence>
<dbReference type="SUPFAM" id="SSF52540">
    <property type="entry name" value="P-loop containing nucleoside triphosphate hydrolases"/>
    <property type="match status" value="1"/>
</dbReference>
<dbReference type="PANTHER" id="PTHR12435">
    <property type="match status" value="1"/>
</dbReference>
<dbReference type="InterPro" id="IPR027417">
    <property type="entry name" value="P-loop_NTPase"/>
</dbReference>
<feature type="region of interest" description="Disordered" evidence="1">
    <location>
        <begin position="191"/>
        <end position="218"/>
    </location>
</feature>
<dbReference type="Pfam" id="PF13671">
    <property type="entry name" value="AAA_33"/>
    <property type="match status" value="1"/>
</dbReference>
<gene>
    <name evidence="2" type="ORF">KTC_42270</name>
</gene>
<dbReference type="EMBL" id="AP019376">
    <property type="protein sequence ID" value="BBH89476.1"/>
    <property type="molecule type" value="Genomic_DNA"/>
</dbReference>
<evidence type="ECO:0000256" key="1">
    <source>
        <dbReference type="SAM" id="MobiDB-lite"/>
    </source>
</evidence>
<organism evidence="2">
    <name type="scientific">Thermosporothrix sp. COM3</name>
    <dbReference type="NCBI Taxonomy" id="2490863"/>
    <lineage>
        <taxon>Bacteria</taxon>
        <taxon>Bacillati</taxon>
        <taxon>Chloroflexota</taxon>
        <taxon>Ktedonobacteria</taxon>
        <taxon>Ktedonobacterales</taxon>
        <taxon>Thermosporotrichaceae</taxon>
        <taxon>Thermosporothrix</taxon>
    </lineage>
</organism>
<dbReference type="AlphaFoldDB" id="A0A455SP48"/>
<feature type="compositionally biased region" description="Pro residues" evidence="1">
    <location>
        <begin position="192"/>
        <end position="204"/>
    </location>
</feature>